<organism evidence="2">
    <name type="scientific">viral metagenome</name>
    <dbReference type="NCBI Taxonomy" id="1070528"/>
    <lineage>
        <taxon>unclassified sequences</taxon>
        <taxon>metagenomes</taxon>
        <taxon>organismal metagenomes</taxon>
    </lineage>
</organism>
<accession>A0A6M3IGH7</accession>
<dbReference type="AlphaFoldDB" id="A0A6M3IGH7"/>
<evidence type="ECO:0000256" key="1">
    <source>
        <dbReference type="SAM" id="Coils"/>
    </source>
</evidence>
<name>A0A6M3IGH7_9ZZZZ</name>
<dbReference type="EMBL" id="MT141208">
    <property type="protein sequence ID" value="QJA56247.1"/>
    <property type="molecule type" value="Genomic_DNA"/>
</dbReference>
<keyword evidence="1" id="KW-0175">Coiled coil</keyword>
<reference evidence="2" key="1">
    <citation type="submission" date="2020-03" db="EMBL/GenBank/DDBJ databases">
        <title>The deep terrestrial virosphere.</title>
        <authorList>
            <person name="Holmfeldt K."/>
            <person name="Nilsson E."/>
            <person name="Simone D."/>
            <person name="Lopez-Fernandez M."/>
            <person name="Wu X."/>
            <person name="de Brujin I."/>
            <person name="Lundin D."/>
            <person name="Andersson A."/>
            <person name="Bertilsson S."/>
            <person name="Dopson M."/>
        </authorList>
    </citation>
    <scope>NUCLEOTIDE SEQUENCE</scope>
    <source>
        <strain evidence="2">MM415B01892</strain>
    </source>
</reference>
<sequence>MNKHLKKILEDIEKRRDEAIEGLLEEIIQYKMKIEKNKKLLKEIETNPFFKIPSASSDDWHIADGHAFKTRKEIVMMLLKDVKIPDNAVCDVEKDGWDEHDLNDVKDLNPN</sequence>
<feature type="coiled-coil region" evidence="1">
    <location>
        <begin position="2"/>
        <end position="47"/>
    </location>
</feature>
<proteinExistence type="predicted"/>
<gene>
    <name evidence="2" type="ORF">MM415B01892_0005</name>
</gene>
<protein>
    <submittedName>
        <fullName evidence="2">Uncharacterized protein</fullName>
    </submittedName>
</protein>
<evidence type="ECO:0000313" key="2">
    <source>
        <dbReference type="EMBL" id="QJA56247.1"/>
    </source>
</evidence>